<dbReference type="OrthoDB" id="10062843at2759"/>
<keyword evidence="2" id="KW-1185">Reference proteome</keyword>
<dbReference type="EMBL" id="KV924589">
    <property type="protein sequence ID" value="PIO39696.1"/>
    <property type="molecule type" value="Genomic_DNA"/>
</dbReference>
<sequence length="97" mass="11198">MLPERRFCRRYRSVAPLISMGSSGGEAVLENVLSKEDATSMASLLEIIVILWRSIRKALDQNEEAKNYTISKFASVLPEYFRVFKVRMKKMSRLLLI</sequence>
<evidence type="ECO:0000313" key="1">
    <source>
        <dbReference type="EMBL" id="PIO39696.1"/>
    </source>
</evidence>
<dbReference type="GO" id="GO:0000796">
    <property type="term" value="C:condensin complex"/>
    <property type="evidence" value="ECO:0007669"/>
    <property type="project" value="TreeGrafter"/>
</dbReference>
<dbReference type="PANTHER" id="PTHR16199">
    <property type="entry name" value="CONDENSIN-2 COMPLEX SUBUNIT G2"/>
    <property type="match status" value="1"/>
</dbReference>
<reference evidence="2" key="1">
    <citation type="journal article" date="2017" name="Nat. Commun.">
        <title>The North American bullfrog draft genome provides insight into hormonal regulation of long noncoding RNA.</title>
        <authorList>
            <person name="Hammond S.A."/>
            <person name="Warren R.L."/>
            <person name="Vandervalk B.P."/>
            <person name="Kucuk E."/>
            <person name="Khan H."/>
            <person name="Gibb E.A."/>
            <person name="Pandoh P."/>
            <person name="Kirk H."/>
            <person name="Zhao Y."/>
            <person name="Jones M."/>
            <person name="Mungall A.J."/>
            <person name="Coope R."/>
            <person name="Pleasance S."/>
            <person name="Moore R.A."/>
            <person name="Holt R.A."/>
            <person name="Round J.M."/>
            <person name="Ohora S."/>
            <person name="Walle B.V."/>
            <person name="Veldhoen N."/>
            <person name="Helbing C.C."/>
            <person name="Birol I."/>
        </authorList>
    </citation>
    <scope>NUCLEOTIDE SEQUENCE [LARGE SCALE GENOMIC DNA]</scope>
</reference>
<dbReference type="GO" id="GO:0005634">
    <property type="term" value="C:nucleus"/>
    <property type="evidence" value="ECO:0007669"/>
    <property type="project" value="TreeGrafter"/>
</dbReference>
<dbReference type="GO" id="GO:0000070">
    <property type="term" value="P:mitotic sister chromatid segregation"/>
    <property type="evidence" value="ECO:0007669"/>
    <property type="project" value="TreeGrafter"/>
</dbReference>
<protein>
    <submittedName>
        <fullName evidence="1">Uncharacterized protein</fullName>
    </submittedName>
</protein>
<accession>A0A2G9SHQ8</accession>
<proteinExistence type="predicted"/>
<dbReference type="AlphaFoldDB" id="A0A2G9SHQ8"/>
<gene>
    <name evidence="1" type="ORF">AB205_0160610</name>
</gene>
<dbReference type="PANTHER" id="PTHR16199:SF4">
    <property type="entry name" value="CONDENSIN-2 COMPLEX SUBUNIT G2"/>
    <property type="match status" value="1"/>
</dbReference>
<dbReference type="Proteomes" id="UP000228934">
    <property type="component" value="Unassembled WGS sequence"/>
</dbReference>
<evidence type="ECO:0000313" key="2">
    <source>
        <dbReference type="Proteomes" id="UP000228934"/>
    </source>
</evidence>
<name>A0A2G9SHQ8_AQUCT</name>
<organism evidence="1 2">
    <name type="scientific">Aquarana catesbeiana</name>
    <name type="common">American bullfrog</name>
    <name type="synonym">Rana catesbeiana</name>
    <dbReference type="NCBI Taxonomy" id="8400"/>
    <lineage>
        <taxon>Eukaryota</taxon>
        <taxon>Metazoa</taxon>
        <taxon>Chordata</taxon>
        <taxon>Craniata</taxon>
        <taxon>Vertebrata</taxon>
        <taxon>Euteleostomi</taxon>
        <taxon>Amphibia</taxon>
        <taxon>Batrachia</taxon>
        <taxon>Anura</taxon>
        <taxon>Neobatrachia</taxon>
        <taxon>Ranoidea</taxon>
        <taxon>Ranidae</taxon>
        <taxon>Aquarana</taxon>
    </lineage>
</organism>